<organism evidence="8 9">
    <name type="scientific">Candidatus Eubacterium avistercoris</name>
    <dbReference type="NCBI Taxonomy" id="2838567"/>
    <lineage>
        <taxon>Bacteria</taxon>
        <taxon>Bacillati</taxon>
        <taxon>Bacillota</taxon>
        <taxon>Clostridia</taxon>
        <taxon>Eubacteriales</taxon>
        <taxon>Eubacteriaceae</taxon>
        <taxon>Eubacterium</taxon>
    </lineage>
</organism>
<reference evidence="8" key="1">
    <citation type="journal article" date="2021" name="PeerJ">
        <title>Extensive microbial diversity within the chicken gut microbiome revealed by metagenomics and culture.</title>
        <authorList>
            <person name="Gilroy R."/>
            <person name="Ravi A."/>
            <person name="Getino M."/>
            <person name="Pursley I."/>
            <person name="Horton D.L."/>
            <person name="Alikhan N.F."/>
            <person name="Baker D."/>
            <person name="Gharbi K."/>
            <person name="Hall N."/>
            <person name="Watson M."/>
            <person name="Adriaenssens E.M."/>
            <person name="Foster-Nyarko E."/>
            <person name="Jarju S."/>
            <person name="Secka A."/>
            <person name="Antonio M."/>
            <person name="Oren A."/>
            <person name="Chaudhuri R.R."/>
            <person name="La Ragione R."/>
            <person name="Hildebrand F."/>
            <person name="Pallen M.J."/>
        </authorList>
    </citation>
    <scope>NUCLEOTIDE SEQUENCE</scope>
    <source>
        <strain evidence="8">CHK192-9172</strain>
    </source>
</reference>
<evidence type="ECO:0000259" key="7">
    <source>
        <dbReference type="PROSITE" id="PS51656"/>
    </source>
</evidence>
<reference evidence="8" key="2">
    <citation type="submission" date="2021-04" db="EMBL/GenBank/DDBJ databases">
        <authorList>
            <person name="Gilroy R."/>
        </authorList>
    </citation>
    <scope>NUCLEOTIDE SEQUENCE</scope>
    <source>
        <strain evidence="8">CHK192-9172</strain>
    </source>
</reference>
<feature type="domain" description="PAS" evidence="5">
    <location>
        <begin position="407"/>
        <end position="477"/>
    </location>
</feature>
<dbReference type="InterPro" id="IPR017896">
    <property type="entry name" value="4Fe4S_Fe-S-bd"/>
</dbReference>
<dbReference type="SUPFAM" id="SSF54862">
    <property type="entry name" value="4Fe-4S ferredoxins"/>
    <property type="match status" value="1"/>
</dbReference>
<evidence type="ECO:0000256" key="4">
    <source>
        <dbReference type="ARBA" id="ARBA00023014"/>
    </source>
</evidence>
<dbReference type="PROSITE" id="PS00198">
    <property type="entry name" value="4FE4S_FER_1"/>
    <property type="match status" value="1"/>
</dbReference>
<dbReference type="Gene3D" id="3.30.450.20">
    <property type="entry name" value="PAS domain"/>
    <property type="match status" value="1"/>
</dbReference>
<evidence type="ECO:0000256" key="1">
    <source>
        <dbReference type="ARBA" id="ARBA00022485"/>
    </source>
</evidence>
<dbReference type="Gene3D" id="1.10.15.40">
    <property type="entry name" value="Electron transport complex subunit B, putative Fe-S cluster"/>
    <property type="match status" value="1"/>
</dbReference>
<feature type="domain" description="4Fe-4S" evidence="7">
    <location>
        <begin position="348"/>
        <end position="416"/>
    </location>
</feature>
<dbReference type="CDD" id="cd00130">
    <property type="entry name" value="PAS"/>
    <property type="match status" value="1"/>
</dbReference>
<name>A0A9D2D275_9FIRM</name>
<dbReference type="Proteomes" id="UP000824024">
    <property type="component" value="Unassembled WGS sequence"/>
</dbReference>
<dbReference type="PROSITE" id="PS51656">
    <property type="entry name" value="4FE4S"/>
    <property type="match status" value="1"/>
</dbReference>
<dbReference type="PANTHER" id="PTHR11615">
    <property type="entry name" value="NITRATE, FORMATE, IRON DEHYDROGENASE"/>
    <property type="match status" value="1"/>
</dbReference>
<dbReference type="GO" id="GO:0051539">
    <property type="term" value="F:4 iron, 4 sulfur cluster binding"/>
    <property type="evidence" value="ECO:0007669"/>
    <property type="project" value="UniProtKB-KW"/>
</dbReference>
<keyword evidence="1" id="KW-0004">4Fe-4S</keyword>
<dbReference type="SMART" id="SM00091">
    <property type="entry name" value="PAS"/>
    <property type="match status" value="1"/>
</dbReference>
<proteinExistence type="predicted"/>
<keyword evidence="3" id="KW-0408">Iron</keyword>
<sequence length="569" mass="64417">MNVINFQDANCAHCYKCLRHCPVKAIRVKGGQAQIIQDICVYCGHCMEVCPQNAKTFETDLAYVKHMLSQKENIVISLDPSYKGLLHYDKPGQVVSALLKLGFSQVRETAEGAALVTKEYCSLIEKGEMDNIITTTCPGVISLVEKHYPMLIPYLAPVISPMLAHGKLIKEILGEEVKVVFIGPCVAKKVEAELDPRTRGVIDAVIEFNELESWLEEEGIDFMECDEKPFANPDPMVNQLYSVNRGVIRSIKATGNMGAYLDISVNGLANCRELLHSMKRGYIHNCFIELNCCDGVCVNGPGVNKRRGFRFKARMDIENSAVFAAPNLPYALPKEKMHRDYTARPVVEKMPTEEDIQKILKTIGKSNSNKEFNCGACGYPTCRDKAIAIYQGKAESSMCLLRSFEMVRSKANVVMETTPNLIFIFDRELRIREFNRRAEEVFDTDRRKALQMYLFDFIDPSDFENVLKTKENVLREKRHWPMYHMTVLETIVYIEESDTCLAIIEDVTAEEKKAEWTLNRKLETVKVAQSVIDKQMQTAQEIAGLLGETTAETKAILTKLRDSILEDEV</sequence>
<dbReference type="InterPro" id="IPR050340">
    <property type="entry name" value="Cytosolic_Fe-S_CAF"/>
</dbReference>
<dbReference type="Pfam" id="PF02906">
    <property type="entry name" value="Fe_hyd_lg_C"/>
    <property type="match status" value="1"/>
</dbReference>
<evidence type="ECO:0000313" key="8">
    <source>
        <dbReference type="EMBL" id="HIZ07086.1"/>
    </source>
</evidence>
<dbReference type="SUPFAM" id="SSF53920">
    <property type="entry name" value="Fe-only hydrogenase"/>
    <property type="match status" value="1"/>
</dbReference>
<dbReference type="InterPro" id="IPR035965">
    <property type="entry name" value="PAS-like_dom_sf"/>
</dbReference>
<dbReference type="InterPro" id="IPR007202">
    <property type="entry name" value="4Fe-4S_dom"/>
</dbReference>
<evidence type="ECO:0000259" key="6">
    <source>
        <dbReference type="PROSITE" id="PS51379"/>
    </source>
</evidence>
<dbReference type="SUPFAM" id="SSF55785">
    <property type="entry name" value="PYP-like sensor domain (PAS domain)"/>
    <property type="match status" value="1"/>
</dbReference>
<comment type="caution">
    <text evidence="8">The sequence shown here is derived from an EMBL/GenBank/DDBJ whole genome shotgun (WGS) entry which is preliminary data.</text>
</comment>
<dbReference type="Gene3D" id="3.30.70.20">
    <property type="match status" value="1"/>
</dbReference>
<dbReference type="InterPro" id="IPR004108">
    <property type="entry name" value="Fe_hydrogenase_lsu_C"/>
</dbReference>
<evidence type="ECO:0000313" key="9">
    <source>
        <dbReference type="Proteomes" id="UP000824024"/>
    </source>
</evidence>
<feature type="domain" description="4Fe-4S ferredoxin-type" evidence="6">
    <location>
        <begin position="31"/>
        <end position="60"/>
    </location>
</feature>
<keyword evidence="2" id="KW-0479">Metal-binding</keyword>
<dbReference type="PROSITE" id="PS51379">
    <property type="entry name" value="4FE4S_FER_2"/>
    <property type="match status" value="2"/>
</dbReference>
<keyword evidence="4" id="KW-0411">Iron-sulfur</keyword>
<gene>
    <name evidence="8" type="ORF">IAA08_04020</name>
</gene>
<dbReference type="PROSITE" id="PS50112">
    <property type="entry name" value="PAS"/>
    <property type="match status" value="1"/>
</dbReference>
<dbReference type="InterPro" id="IPR000014">
    <property type="entry name" value="PAS"/>
</dbReference>
<dbReference type="InterPro" id="IPR009016">
    <property type="entry name" value="Fe_hydrogenase"/>
</dbReference>
<dbReference type="Pfam" id="PF13188">
    <property type="entry name" value="PAS_8"/>
    <property type="match status" value="1"/>
</dbReference>
<dbReference type="Pfam" id="PF04060">
    <property type="entry name" value="FeS"/>
    <property type="match status" value="1"/>
</dbReference>
<protein>
    <submittedName>
        <fullName evidence="8">4Fe-4S binding protein</fullName>
    </submittedName>
</protein>
<dbReference type="Pfam" id="PF13237">
    <property type="entry name" value="Fer4_10"/>
    <property type="match status" value="1"/>
</dbReference>
<accession>A0A9D2D275</accession>
<feature type="domain" description="4Fe-4S ferredoxin-type" evidence="6">
    <location>
        <begin position="1"/>
        <end position="30"/>
    </location>
</feature>
<dbReference type="EMBL" id="DXCH01000113">
    <property type="protein sequence ID" value="HIZ07086.1"/>
    <property type="molecule type" value="Genomic_DNA"/>
</dbReference>
<dbReference type="GO" id="GO:0046872">
    <property type="term" value="F:metal ion binding"/>
    <property type="evidence" value="ECO:0007669"/>
    <property type="project" value="UniProtKB-KW"/>
</dbReference>
<dbReference type="Gene3D" id="3.40.950.10">
    <property type="entry name" value="Fe-only Hydrogenase (Larger Subunit), Chain L, domain 3"/>
    <property type="match status" value="1"/>
</dbReference>
<evidence type="ECO:0000259" key="5">
    <source>
        <dbReference type="PROSITE" id="PS50112"/>
    </source>
</evidence>
<dbReference type="InterPro" id="IPR017900">
    <property type="entry name" value="4Fe4S_Fe_S_CS"/>
</dbReference>
<evidence type="ECO:0000256" key="3">
    <source>
        <dbReference type="ARBA" id="ARBA00023004"/>
    </source>
</evidence>
<dbReference type="AlphaFoldDB" id="A0A9D2D275"/>
<evidence type="ECO:0000256" key="2">
    <source>
        <dbReference type="ARBA" id="ARBA00022723"/>
    </source>
</evidence>